<feature type="compositionally biased region" description="Basic and acidic residues" evidence="14">
    <location>
        <begin position="59"/>
        <end position="76"/>
    </location>
</feature>
<dbReference type="InterPro" id="IPR057543">
    <property type="entry name" value="SNU71_N"/>
</dbReference>
<evidence type="ECO:0000256" key="11">
    <source>
        <dbReference type="ARBA" id="ARBA00023242"/>
    </source>
</evidence>
<dbReference type="Pfam" id="PF24825">
    <property type="entry name" value="SNU71_RBD"/>
    <property type="match status" value="1"/>
</dbReference>
<accession>H2ANZ2</accession>
<evidence type="ECO:0000256" key="1">
    <source>
        <dbReference type="ARBA" id="ARBA00004123"/>
    </source>
</evidence>
<evidence type="ECO:0000256" key="10">
    <source>
        <dbReference type="ARBA" id="ARBA00023187"/>
    </source>
</evidence>
<evidence type="ECO:0000256" key="6">
    <source>
        <dbReference type="ARBA" id="ARBA00022664"/>
    </source>
</evidence>
<gene>
    <name evidence="16" type="primary">KAFR0A06570</name>
    <name evidence="16" type="ORF">KAFR_0A06570</name>
</gene>
<keyword evidence="9" id="KW-0175">Coiled coil</keyword>
<dbReference type="Pfam" id="PF01480">
    <property type="entry name" value="PWI"/>
    <property type="match status" value="1"/>
</dbReference>
<keyword evidence="7" id="KW-0747">Spliceosome</keyword>
<feature type="domain" description="PWI" evidence="15">
    <location>
        <begin position="505"/>
        <end position="576"/>
    </location>
</feature>
<dbReference type="HOGENOM" id="CLU_031562_0_0_1"/>
<dbReference type="EMBL" id="HE650821">
    <property type="protein sequence ID" value="CCF56092.1"/>
    <property type="molecule type" value="Genomic_DNA"/>
</dbReference>
<evidence type="ECO:0000256" key="8">
    <source>
        <dbReference type="ARBA" id="ARBA00022884"/>
    </source>
</evidence>
<feature type="compositionally biased region" description="Basic and acidic residues" evidence="14">
    <location>
        <begin position="466"/>
        <end position="475"/>
    </location>
</feature>
<comment type="similarity">
    <text evidence="3">Belongs to the SNU71 family.</text>
</comment>
<dbReference type="eggNOG" id="KOG2253">
    <property type="taxonomic scope" value="Eukaryota"/>
</dbReference>
<evidence type="ECO:0000256" key="4">
    <source>
        <dbReference type="ARBA" id="ARBA00014280"/>
    </source>
</evidence>
<dbReference type="GO" id="GO:0000398">
    <property type="term" value="P:mRNA splicing, via spliceosome"/>
    <property type="evidence" value="ECO:0007669"/>
    <property type="project" value="EnsemblFungi"/>
</dbReference>
<keyword evidence="5" id="KW-0963">Cytoplasm</keyword>
<dbReference type="InterPro" id="IPR057542">
    <property type="entry name" value="SNU71_RBD"/>
</dbReference>
<evidence type="ECO:0000256" key="9">
    <source>
        <dbReference type="ARBA" id="ARBA00023054"/>
    </source>
</evidence>
<protein>
    <recommendedName>
        <fullName evidence="4">U1 small nuclear ribonucleoprotein component SNU71</fullName>
    </recommendedName>
</protein>
<dbReference type="GO" id="GO:0005685">
    <property type="term" value="C:U1 snRNP"/>
    <property type="evidence" value="ECO:0007669"/>
    <property type="project" value="EnsemblFungi"/>
</dbReference>
<comment type="function">
    <text evidence="13">Component of the U1 snRNP particle, which recognizes and binds the 5'-splice site of pre-mRNA. Together with other non-snRNP factors, U1 snRNP forms the spliceosomal commitment complex, that targets pre-mRNA to the splicing pathway.</text>
</comment>
<dbReference type="Proteomes" id="UP000005220">
    <property type="component" value="Chromosome 1"/>
</dbReference>
<dbReference type="InParanoid" id="H2ANZ2"/>
<feature type="compositionally biased region" description="Polar residues" evidence="14">
    <location>
        <begin position="48"/>
        <end position="58"/>
    </location>
</feature>
<dbReference type="STRING" id="1071382.H2ANZ2"/>
<comment type="subcellular location">
    <subcellularLocation>
        <location evidence="2">Cytoplasm</location>
    </subcellularLocation>
    <subcellularLocation>
        <location evidence="1">Nucleus</location>
    </subcellularLocation>
</comment>
<dbReference type="OrthoDB" id="6275295at2759"/>
<evidence type="ECO:0000256" key="12">
    <source>
        <dbReference type="ARBA" id="ARBA00023274"/>
    </source>
</evidence>
<dbReference type="AlphaFoldDB" id="H2ANZ2"/>
<feature type="compositionally biased region" description="Acidic residues" evidence="14">
    <location>
        <begin position="476"/>
        <end position="489"/>
    </location>
</feature>
<evidence type="ECO:0000256" key="14">
    <source>
        <dbReference type="SAM" id="MobiDB-lite"/>
    </source>
</evidence>
<keyword evidence="10" id="KW-0508">mRNA splicing</keyword>
<dbReference type="KEGG" id="kaf:KAFR_0A06570"/>
<dbReference type="Gene3D" id="1.20.1390.10">
    <property type="entry name" value="PWI domain"/>
    <property type="match status" value="1"/>
</dbReference>
<sequence>MSEIIYVSPLKFLVNDANWKSEVERSGFVPILKADLYKFEQSLSNAKEKSNGTLNSKDSNSDHRNGVSVGDKIESTKSESSNLSKYMELQQFLPISLEQQLHTLSIQGMPSNATHGQIEHFFVECIKLSKYETALEAWTTLSSYTSGSQNVFIRLSGSSKDTEFANFVIFLEYLSAKFNSLQLHIDSNTRSFVEDNTKINLETIGSDVLSKYNELLRDLQKQKNVNDTSVEDTTQYQVDLNTLSDIPKDSLDQLVKDIIEFRTRVINTEKEKLISENYEENRRIKEKMTKMFERIKRSHLKDQIEERDVDVSFEEEEVNVIDDKLIEQKQNLMAEIESEKRYKSLLKDLATVIEPRMKALQLDIEHATNYETHLVEQRPLFLKEIQNLGNDIYYDRHRTFKEEEERLDKLNREQFGDAMDVVSISTEAVATTGKASESIKNEKTELAAGHIKIKFAFKRAIDKSTEADKEGGLEEKESEEQEGEKEETEPAITSEILSFEDDELRSRISKLRSSKVVDELVKEYLGVYEDELVDYIFDNIEEFKNKKNLLEDLKETFDEDAQKIVDTIWNREELKR</sequence>
<dbReference type="FunCoup" id="H2ANZ2">
    <property type="interactions" value="205"/>
</dbReference>
<evidence type="ECO:0000256" key="3">
    <source>
        <dbReference type="ARBA" id="ARBA00005544"/>
    </source>
</evidence>
<keyword evidence="8" id="KW-0694">RNA-binding</keyword>
<feature type="region of interest" description="Disordered" evidence="14">
    <location>
        <begin position="466"/>
        <end position="495"/>
    </location>
</feature>
<dbReference type="GO" id="GO:0071004">
    <property type="term" value="C:U2-type prespliceosome"/>
    <property type="evidence" value="ECO:0007669"/>
    <property type="project" value="EnsemblFungi"/>
</dbReference>
<proteinExistence type="inferred from homology"/>
<keyword evidence="11" id="KW-0539">Nucleus</keyword>
<name>H2ANZ2_KAZAF</name>
<dbReference type="GeneID" id="13886227"/>
<dbReference type="GO" id="GO:0005737">
    <property type="term" value="C:cytoplasm"/>
    <property type="evidence" value="ECO:0007669"/>
    <property type="project" value="UniProtKB-SubCell"/>
</dbReference>
<evidence type="ECO:0000256" key="2">
    <source>
        <dbReference type="ARBA" id="ARBA00004496"/>
    </source>
</evidence>
<evidence type="ECO:0000313" key="17">
    <source>
        <dbReference type="Proteomes" id="UP000005220"/>
    </source>
</evidence>
<evidence type="ECO:0000256" key="13">
    <source>
        <dbReference type="ARBA" id="ARBA00025004"/>
    </source>
</evidence>
<keyword evidence="17" id="KW-1185">Reference proteome</keyword>
<evidence type="ECO:0000259" key="15">
    <source>
        <dbReference type="SMART" id="SM00311"/>
    </source>
</evidence>
<reference evidence="16 17" key="1">
    <citation type="journal article" date="2011" name="Proc. Natl. Acad. Sci. U.S.A.">
        <title>Evolutionary erosion of yeast sex chromosomes by mating-type switching accidents.</title>
        <authorList>
            <person name="Gordon J.L."/>
            <person name="Armisen D."/>
            <person name="Proux-Wera E."/>
            <person name="Oheigeartaigh S.S."/>
            <person name="Byrne K.P."/>
            <person name="Wolfe K.H."/>
        </authorList>
    </citation>
    <scope>NUCLEOTIDE SEQUENCE [LARGE SCALE GENOMIC DNA]</scope>
    <source>
        <strain evidence="17">ATCC 22294 / BCRC 22015 / CBS 2517 / CECT 1963 / NBRC 1671 / NRRL Y-8276</strain>
    </source>
</reference>
<dbReference type="Pfam" id="PF24826">
    <property type="entry name" value="SNU71_N"/>
    <property type="match status" value="1"/>
</dbReference>
<dbReference type="GO" id="GO:0003723">
    <property type="term" value="F:RNA binding"/>
    <property type="evidence" value="ECO:0007669"/>
    <property type="project" value="UniProtKB-KW"/>
</dbReference>
<dbReference type="SMART" id="SM00311">
    <property type="entry name" value="PWI"/>
    <property type="match status" value="1"/>
</dbReference>
<organism evidence="16 17">
    <name type="scientific">Kazachstania africana (strain ATCC 22294 / BCRC 22015 / CBS 2517 / CECT 1963 / NBRC 1671 / NRRL Y-8276)</name>
    <name type="common">Yeast</name>
    <name type="synonym">Kluyveromyces africanus</name>
    <dbReference type="NCBI Taxonomy" id="1071382"/>
    <lineage>
        <taxon>Eukaryota</taxon>
        <taxon>Fungi</taxon>
        <taxon>Dikarya</taxon>
        <taxon>Ascomycota</taxon>
        <taxon>Saccharomycotina</taxon>
        <taxon>Saccharomycetes</taxon>
        <taxon>Saccharomycetales</taxon>
        <taxon>Saccharomycetaceae</taxon>
        <taxon>Kazachstania</taxon>
    </lineage>
</organism>
<dbReference type="InterPro" id="IPR002483">
    <property type="entry name" value="PWI_dom"/>
</dbReference>
<dbReference type="RefSeq" id="XP_003955227.1">
    <property type="nucleotide sequence ID" value="XM_003955178.1"/>
</dbReference>
<evidence type="ECO:0000313" key="16">
    <source>
        <dbReference type="EMBL" id="CCF56092.1"/>
    </source>
</evidence>
<feature type="region of interest" description="Disordered" evidence="14">
    <location>
        <begin position="48"/>
        <end position="76"/>
    </location>
</feature>
<evidence type="ECO:0000256" key="5">
    <source>
        <dbReference type="ARBA" id="ARBA00022490"/>
    </source>
</evidence>
<keyword evidence="6" id="KW-0507">mRNA processing</keyword>
<evidence type="ECO:0000256" key="7">
    <source>
        <dbReference type="ARBA" id="ARBA00022728"/>
    </source>
</evidence>
<keyword evidence="12" id="KW-0687">Ribonucleoprotein</keyword>